<accession>A0A3R7ERZ1</accession>
<evidence type="ECO:0000256" key="1">
    <source>
        <dbReference type="SAM" id="MobiDB-lite"/>
    </source>
</evidence>
<name>A0A3R7ERZ1_9ACTN</name>
<protein>
    <submittedName>
        <fullName evidence="2">Uncharacterized protein</fullName>
    </submittedName>
</protein>
<proteinExistence type="predicted"/>
<dbReference type="Proteomes" id="UP000028058">
    <property type="component" value="Unassembled WGS sequence"/>
</dbReference>
<gene>
    <name evidence="2" type="ORF">SFRA_017080</name>
</gene>
<dbReference type="RefSeq" id="WP_050363675.1">
    <property type="nucleotide sequence ID" value="NZ_CP134822.1"/>
</dbReference>
<sequence>MSTPESESRRPAPGREGPHGDRHRGTDTALHDRERERRHARGHDRDGALSRARAARERSARVRVEVSVNELNATVSWRIPPHRNLRRPAGERPDTAEPRRRGPASPDRTPDTAARAAALRSAGLDPRGAGRGAAPVPVHPAAVSAAARMPVEHMSPEQLRSHLAHVAGLRSRLSGDVARTSRVPAAAGLRTGISSGRVHSLAAEQSSTSRALAHRPPPGAVYEPAPQATRRR</sequence>
<organism evidence="2 3">
    <name type="scientific">Streptomyces xinghaiensis</name>
    <dbReference type="NCBI Taxonomy" id="1038928"/>
    <lineage>
        <taxon>Bacteria</taxon>
        <taxon>Bacillati</taxon>
        <taxon>Actinomycetota</taxon>
        <taxon>Actinomycetes</taxon>
        <taxon>Kitasatosporales</taxon>
        <taxon>Streptomycetaceae</taxon>
        <taxon>Streptomyces</taxon>
    </lineage>
</organism>
<comment type="caution">
    <text evidence="2">The sequence shown here is derived from an EMBL/GenBank/DDBJ whole genome shotgun (WGS) entry which is preliminary data.</text>
</comment>
<feature type="compositionally biased region" description="Basic and acidic residues" evidence="1">
    <location>
        <begin position="16"/>
        <end position="64"/>
    </location>
</feature>
<feature type="region of interest" description="Disordered" evidence="1">
    <location>
        <begin position="1"/>
        <end position="137"/>
    </location>
</feature>
<keyword evidence="3" id="KW-1185">Reference proteome</keyword>
<dbReference type="AlphaFoldDB" id="A0A3R7ERZ1"/>
<evidence type="ECO:0000313" key="3">
    <source>
        <dbReference type="Proteomes" id="UP000028058"/>
    </source>
</evidence>
<dbReference type="OrthoDB" id="9983065at2"/>
<feature type="compositionally biased region" description="Basic and acidic residues" evidence="1">
    <location>
        <begin position="1"/>
        <end position="10"/>
    </location>
</feature>
<dbReference type="EMBL" id="JNAD02000007">
    <property type="protein sequence ID" value="RKM94958.1"/>
    <property type="molecule type" value="Genomic_DNA"/>
</dbReference>
<evidence type="ECO:0000313" key="2">
    <source>
        <dbReference type="EMBL" id="RKM94958.1"/>
    </source>
</evidence>
<feature type="compositionally biased region" description="Basic and acidic residues" evidence="1">
    <location>
        <begin position="88"/>
        <end position="100"/>
    </location>
</feature>
<reference evidence="2 3" key="1">
    <citation type="journal article" date="2014" name="Genome Announc.">
        <title>Draft Genome Sequence of Streptomyces fradiae ATCC 19609, a Strain Highly Sensitive to Antibiotics.</title>
        <authorList>
            <person name="Bekker O.B."/>
            <person name="Klimina K.M."/>
            <person name="Vatlin A.A."/>
            <person name="Zakharevich N.V."/>
            <person name="Kasianov A.S."/>
            <person name="Danilenko V.N."/>
        </authorList>
    </citation>
    <scope>NUCLEOTIDE SEQUENCE [LARGE SCALE GENOMIC DNA]</scope>
    <source>
        <strain evidence="2 3">ATCC 19609</strain>
    </source>
</reference>
<feature type="region of interest" description="Disordered" evidence="1">
    <location>
        <begin position="194"/>
        <end position="232"/>
    </location>
</feature>